<feature type="non-terminal residue" evidence="1">
    <location>
        <position position="1"/>
    </location>
</feature>
<keyword evidence="2" id="KW-1185">Reference proteome</keyword>
<dbReference type="AlphaFoldDB" id="V9EJF8"/>
<name>V9EJF8_PHYNI</name>
<feature type="non-terminal residue" evidence="1">
    <location>
        <position position="44"/>
    </location>
</feature>
<gene>
    <name evidence="1" type="ORF">F443_15287</name>
</gene>
<evidence type="ECO:0000313" key="2">
    <source>
        <dbReference type="Proteomes" id="UP000018721"/>
    </source>
</evidence>
<proteinExistence type="predicted"/>
<comment type="caution">
    <text evidence="1">The sequence shown here is derived from an EMBL/GenBank/DDBJ whole genome shotgun (WGS) entry which is preliminary data.</text>
</comment>
<reference evidence="1 2" key="1">
    <citation type="submission" date="2013-11" db="EMBL/GenBank/DDBJ databases">
        <title>The Genome Sequence of Phytophthora parasitica P1569.</title>
        <authorList>
            <consortium name="The Broad Institute Genomics Platform"/>
            <person name="Russ C."/>
            <person name="Tyler B."/>
            <person name="Panabieres F."/>
            <person name="Shan W."/>
            <person name="Tripathy S."/>
            <person name="Grunwald N."/>
            <person name="Machado M."/>
            <person name="Johnson C.S."/>
            <person name="Arredondo F."/>
            <person name="Hong C."/>
            <person name="Coffey M."/>
            <person name="Young S.K."/>
            <person name="Zeng Q."/>
            <person name="Gargeya S."/>
            <person name="Fitzgerald M."/>
            <person name="Abouelleil A."/>
            <person name="Alvarado L."/>
            <person name="Chapman S.B."/>
            <person name="Gainer-Dewar J."/>
            <person name="Goldberg J."/>
            <person name="Griggs A."/>
            <person name="Gujja S."/>
            <person name="Hansen M."/>
            <person name="Howarth C."/>
            <person name="Imamovic A."/>
            <person name="Ireland A."/>
            <person name="Larimer J."/>
            <person name="McCowan C."/>
            <person name="Murphy C."/>
            <person name="Pearson M."/>
            <person name="Poon T.W."/>
            <person name="Priest M."/>
            <person name="Roberts A."/>
            <person name="Saif S."/>
            <person name="Shea T."/>
            <person name="Sykes S."/>
            <person name="Wortman J."/>
            <person name="Nusbaum C."/>
            <person name="Birren B."/>
        </authorList>
    </citation>
    <scope>NUCLEOTIDE SEQUENCE [LARGE SCALE GENOMIC DNA]</scope>
    <source>
        <strain evidence="1 2">P1569</strain>
    </source>
</reference>
<accession>V9EJF8</accession>
<evidence type="ECO:0000313" key="1">
    <source>
        <dbReference type="EMBL" id="ETI39086.1"/>
    </source>
</evidence>
<dbReference type="EMBL" id="ANIZ01002673">
    <property type="protein sequence ID" value="ETI39086.1"/>
    <property type="molecule type" value="Genomic_DNA"/>
</dbReference>
<organism evidence="1 2">
    <name type="scientific">Phytophthora nicotianae P1569</name>
    <dbReference type="NCBI Taxonomy" id="1317065"/>
    <lineage>
        <taxon>Eukaryota</taxon>
        <taxon>Sar</taxon>
        <taxon>Stramenopiles</taxon>
        <taxon>Oomycota</taxon>
        <taxon>Peronosporomycetes</taxon>
        <taxon>Peronosporales</taxon>
        <taxon>Peronosporaceae</taxon>
        <taxon>Phytophthora</taxon>
    </lineage>
</organism>
<dbReference type="HOGENOM" id="CLU_3227591_0_0_1"/>
<dbReference type="Proteomes" id="UP000018721">
    <property type="component" value="Unassembled WGS sequence"/>
</dbReference>
<sequence>GACSSKRAPCNKRREVRDRMDELLVNALIDMALASWERPRKDSA</sequence>
<protein>
    <submittedName>
        <fullName evidence="1">Uncharacterized protein</fullName>
    </submittedName>
</protein>